<reference evidence="18" key="1">
    <citation type="journal article" date="2016" name="G3 (Bethesda)">
        <title>First Draft Assembly and Annotation of the Genome of a California Endemic Oak Quercus lobata Nee (Fagaceae).</title>
        <authorList>
            <person name="Sork V.L."/>
            <person name="Fitz-Gibbon S.T."/>
            <person name="Puiu D."/>
            <person name="Crepeau M."/>
            <person name="Gugger P.F."/>
            <person name="Sherman R."/>
            <person name="Stevens K."/>
            <person name="Langley C.H."/>
            <person name="Pellegrini M."/>
            <person name="Salzberg S.L."/>
        </authorList>
    </citation>
    <scope>NUCLEOTIDE SEQUENCE [LARGE SCALE GENOMIC DNA]</scope>
    <source>
        <strain evidence="18">cv. SW786</strain>
    </source>
</reference>
<comment type="similarity">
    <text evidence="3 13">Belongs to the multicopper oxidase family.</text>
</comment>
<feature type="signal peptide" evidence="13">
    <location>
        <begin position="1"/>
        <end position="27"/>
    </location>
</feature>
<dbReference type="EC" id="1.10.3.2" evidence="4 13"/>
<dbReference type="InterPro" id="IPR002355">
    <property type="entry name" value="Cu_oxidase_Cu_BS"/>
</dbReference>
<proteinExistence type="inferred from homology"/>
<evidence type="ECO:0000256" key="4">
    <source>
        <dbReference type="ARBA" id="ARBA00012297"/>
    </source>
</evidence>
<dbReference type="InterPro" id="IPR017761">
    <property type="entry name" value="Laccase"/>
</dbReference>
<dbReference type="CDD" id="cd13875">
    <property type="entry name" value="CuRO_2_LCC_plant"/>
    <property type="match status" value="1"/>
</dbReference>
<evidence type="ECO:0000256" key="13">
    <source>
        <dbReference type="RuleBase" id="RU361119"/>
    </source>
</evidence>
<keyword evidence="6 13" id="KW-0964">Secreted</keyword>
<dbReference type="InterPro" id="IPR034288">
    <property type="entry name" value="CuRO_1_LCC"/>
</dbReference>
<dbReference type="InterPro" id="IPR001117">
    <property type="entry name" value="Cu-oxidase_2nd"/>
</dbReference>
<evidence type="ECO:0000256" key="3">
    <source>
        <dbReference type="ARBA" id="ARBA00010609"/>
    </source>
</evidence>
<dbReference type="PROSITE" id="PS00080">
    <property type="entry name" value="MULTICOPPER_OXIDASE2"/>
    <property type="match status" value="1"/>
</dbReference>
<dbReference type="PANTHER" id="PTHR11709:SF410">
    <property type="entry name" value="LACCASE"/>
    <property type="match status" value="1"/>
</dbReference>
<feature type="domain" description="Plastocyanin-like" evidence="14">
    <location>
        <begin position="162"/>
        <end position="310"/>
    </location>
</feature>
<name>A0A7N2KVY4_QUELO</name>
<dbReference type="InterPro" id="IPR034285">
    <property type="entry name" value="CuRO_2_LCC"/>
</dbReference>
<evidence type="ECO:0000313" key="18">
    <source>
        <dbReference type="Proteomes" id="UP000594261"/>
    </source>
</evidence>
<comment type="function">
    <text evidence="13">Lignin degradation and detoxification of lignin-derived products.</text>
</comment>
<dbReference type="InterPro" id="IPR045087">
    <property type="entry name" value="Cu-oxidase_fam"/>
</dbReference>
<comment type="catalytic activity">
    <reaction evidence="1 13">
        <text>4 hydroquinone + O2 = 4 benzosemiquinone + 2 H2O</text>
        <dbReference type="Rhea" id="RHEA:11276"/>
        <dbReference type="ChEBI" id="CHEBI:15377"/>
        <dbReference type="ChEBI" id="CHEBI:15379"/>
        <dbReference type="ChEBI" id="CHEBI:17594"/>
        <dbReference type="ChEBI" id="CHEBI:17977"/>
        <dbReference type="EC" id="1.10.3.2"/>
    </reaction>
</comment>
<dbReference type="Proteomes" id="UP000594261">
    <property type="component" value="Chromosome 2"/>
</dbReference>
<keyword evidence="9 13" id="KW-0560">Oxidoreductase</keyword>
<keyword evidence="7 13" id="KW-0479">Metal-binding</keyword>
<dbReference type="InterPro" id="IPR011706">
    <property type="entry name" value="Cu-oxidase_C"/>
</dbReference>
<reference evidence="17" key="2">
    <citation type="submission" date="2021-01" db="UniProtKB">
        <authorList>
            <consortium name="EnsemblPlants"/>
        </authorList>
    </citation>
    <scope>IDENTIFICATION</scope>
</reference>
<evidence type="ECO:0000256" key="8">
    <source>
        <dbReference type="ARBA" id="ARBA00022737"/>
    </source>
</evidence>
<dbReference type="GO" id="GO:0052716">
    <property type="term" value="F:hydroquinone:oxygen oxidoreductase activity"/>
    <property type="evidence" value="ECO:0007669"/>
    <property type="project" value="UniProtKB-EC"/>
</dbReference>
<evidence type="ECO:0000313" key="17">
    <source>
        <dbReference type="EnsemblPlants" id="QL02p034996:mrna"/>
    </source>
</evidence>
<protein>
    <recommendedName>
        <fullName evidence="4 13">Laccase</fullName>
        <ecNumber evidence="4 13">1.10.3.2</ecNumber>
    </recommendedName>
    <alternativeName>
        <fullName evidence="13">Benzenediol:oxygen oxidoreductase</fullName>
    </alternativeName>
    <alternativeName>
        <fullName evidence="13">Diphenol oxidase</fullName>
    </alternativeName>
    <alternativeName>
        <fullName evidence="13">Urishiol oxidase</fullName>
    </alternativeName>
</protein>
<dbReference type="GO" id="GO:0048046">
    <property type="term" value="C:apoplast"/>
    <property type="evidence" value="ECO:0007669"/>
    <property type="project" value="UniProtKB-SubCell"/>
</dbReference>
<evidence type="ECO:0000256" key="10">
    <source>
        <dbReference type="ARBA" id="ARBA00023008"/>
    </source>
</evidence>
<feature type="domain" description="Plastocyanin-like" evidence="15">
    <location>
        <begin position="438"/>
        <end position="571"/>
    </location>
</feature>
<gene>
    <name evidence="17" type="primary">LOC115963628</name>
</gene>
<dbReference type="Pfam" id="PF07731">
    <property type="entry name" value="Cu-oxidase_2"/>
    <property type="match status" value="1"/>
</dbReference>
<dbReference type="Gramene" id="QL02p034996:mrna">
    <property type="protein sequence ID" value="QL02p034996:mrna"/>
    <property type="gene ID" value="QL02p034996"/>
</dbReference>
<dbReference type="Gene3D" id="2.60.40.420">
    <property type="entry name" value="Cupredoxins - blue copper proteins"/>
    <property type="match status" value="3"/>
</dbReference>
<evidence type="ECO:0000259" key="15">
    <source>
        <dbReference type="Pfam" id="PF07731"/>
    </source>
</evidence>
<dbReference type="NCBIfam" id="TIGR03389">
    <property type="entry name" value="laccase"/>
    <property type="match status" value="1"/>
</dbReference>
<comment type="cofactor">
    <cofactor evidence="13">
        <name>Cu cation</name>
        <dbReference type="ChEBI" id="CHEBI:23378"/>
    </cofactor>
    <text evidence="13">Binds 4 Cu cations per monomer.</text>
</comment>
<dbReference type="CDD" id="cd13897">
    <property type="entry name" value="CuRO_3_LCC_plant"/>
    <property type="match status" value="1"/>
</dbReference>
<keyword evidence="11" id="KW-0325">Glycoprotein</keyword>
<keyword evidence="5 13" id="KW-0052">Apoplast</keyword>
<keyword evidence="8 13" id="KW-0677">Repeat</keyword>
<dbReference type="InterPro" id="IPR033138">
    <property type="entry name" value="Cu_oxidase_CS"/>
</dbReference>
<dbReference type="SUPFAM" id="SSF49503">
    <property type="entry name" value="Cupredoxins"/>
    <property type="match status" value="3"/>
</dbReference>
<dbReference type="Pfam" id="PF07732">
    <property type="entry name" value="Cu-oxidase_3"/>
    <property type="match status" value="1"/>
</dbReference>
<dbReference type="PROSITE" id="PS00079">
    <property type="entry name" value="MULTICOPPER_OXIDASE1"/>
    <property type="match status" value="1"/>
</dbReference>
<dbReference type="EnsemblPlants" id="QL02p034996:mrna">
    <property type="protein sequence ID" value="QL02p034996:mrna"/>
    <property type="gene ID" value="QL02p034996"/>
</dbReference>
<dbReference type="InterPro" id="IPR008972">
    <property type="entry name" value="Cupredoxin"/>
</dbReference>
<keyword evidence="12 13" id="KW-0439">Lignin degradation</keyword>
<keyword evidence="13" id="KW-0732">Signal</keyword>
<sequence length="589" mass="65471">MGIKNIGLVLALFLAFLFLDGPFLCMADHHEITFDLEMKPFNKLCNGTINKLVVGDFPGPQINVSRGDTASITVRNNEDYNVTIHWHGLSQRKNPWSDGPEYITQCPIQPKSEFTYEIKFEDEEGTLWWHAHSDWVRATVHGAIVVKPAEGTTYPFDEPADDFVVILGEWYKRDMNSTVIDTLEIGGDPDKSDSYTINGFPGPQDNCPSESAYSIMVIHGKTYLLRIVNAAMNEEMFFGIQDHNITVVGQDGAYIKPIDTSYIMITPGQTMDVLLKADRPFGSYYMVASPFFDSSAPYDANVTSGIVHYGVESAVSPSPSPSPATDNFPVYPSFLPRVKAREAADDFTKRIRFRETPQLPMDVPKEIDERIFITVSVNELPCEKLNSCGAGADGNSRHYASLNNISLLTPTRDILDAYYDNFIANAPSPAPLPFDTDFPAFPPTTFDYTGANLPEPTMLGTKVLMIEYGKNVEIVFQGTNIGNPENHPMHLHGYSFYLVGTGCGNFYTDDPNYHHDYNLVDPPKVNTIGVPKGGWAAIRFKADNPGVWFMHCHLERHASWGMAGVLIVKNGEQEDEKMNSPPSGGMPKC</sequence>
<feature type="domain" description="Plastocyanin-like" evidence="16">
    <location>
        <begin position="52"/>
        <end position="149"/>
    </location>
</feature>
<dbReference type="InterPro" id="IPR034289">
    <property type="entry name" value="CuRO_3_LCC"/>
</dbReference>
<evidence type="ECO:0000256" key="5">
    <source>
        <dbReference type="ARBA" id="ARBA00022523"/>
    </source>
</evidence>
<dbReference type="AlphaFoldDB" id="A0A7N2KVY4"/>
<feature type="chain" id="PRO_5029933086" description="Laccase" evidence="13">
    <location>
        <begin position="28"/>
        <end position="589"/>
    </location>
</feature>
<dbReference type="Pfam" id="PF00394">
    <property type="entry name" value="Cu-oxidase"/>
    <property type="match status" value="1"/>
</dbReference>
<dbReference type="GO" id="GO:0046274">
    <property type="term" value="P:lignin catabolic process"/>
    <property type="evidence" value="ECO:0007669"/>
    <property type="project" value="UniProtKB-KW"/>
</dbReference>
<evidence type="ECO:0000256" key="1">
    <source>
        <dbReference type="ARBA" id="ARBA00000349"/>
    </source>
</evidence>
<dbReference type="CDD" id="cd13849">
    <property type="entry name" value="CuRO_1_LCC_plant"/>
    <property type="match status" value="1"/>
</dbReference>
<evidence type="ECO:0000259" key="14">
    <source>
        <dbReference type="Pfam" id="PF00394"/>
    </source>
</evidence>
<evidence type="ECO:0000259" key="16">
    <source>
        <dbReference type="Pfam" id="PF07732"/>
    </source>
</evidence>
<organism evidence="17 18">
    <name type="scientific">Quercus lobata</name>
    <name type="common">Valley oak</name>
    <dbReference type="NCBI Taxonomy" id="97700"/>
    <lineage>
        <taxon>Eukaryota</taxon>
        <taxon>Viridiplantae</taxon>
        <taxon>Streptophyta</taxon>
        <taxon>Embryophyta</taxon>
        <taxon>Tracheophyta</taxon>
        <taxon>Spermatophyta</taxon>
        <taxon>Magnoliopsida</taxon>
        <taxon>eudicotyledons</taxon>
        <taxon>Gunneridae</taxon>
        <taxon>Pentapetalae</taxon>
        <taxon>rosids</taxon>
        <taxon>fabids</taxon>
        <taxon>Fagales</taxon>
        <taxon>Fagaceae</taxon>
        <taxon>Quercus</taxon>
    </lineage>
</organism>
<evidence type="ECO:0000256" key="2">
    <source>
        <dbReference type="ARBA" id="ARBA00004271"/>
    </source>
</evidence>
<accession>A0A7N2KVY4</accession>
<evidence type="ECO:0000256" key="7">
    <source>
        <dbReference type="ARBA" id="ARBA00022723"/>
    </source>
</evidence>
<evidence type="ECO:0000256" key="11">
    <source>
        <dbReference type="ARBA" id="ARBA00023180"/>
    </source>
</evidence>
<keyword evidence="18" id="KW-1185">Reference proteome</keyword>
<dbReference type="GO" id="GO:0005507">
    <property type="term" value="F:copper ion binding"/>
    <property type="evidence" value="ECO:0007669"/>
    <property type="project" value="InterPro"/>
</dbReference>
<evidence type="ECO:0000256" key="6">
    <source>
        <dbReference type="ARBA" id="ARBA00022525"/>
    </source>
</evidence>
<dbReference type="InParanoid" id="A0A7N2KVY4"/>
<evidence type="ECO:0000256" key="9">
    <source>
        <dbReference type="ARBA" id="ARBA00023002"/>
    </source>
</evidence>
<comment type="subcellular location">
    <subcellularLocation>
        <location evidence="2 13">Secreted</location>
        <location evidence="2 13">Extracellular space</location>
        <location evidence="2 13">Apoplast</location>
    </subcellularLocation>
</comment>
<dbReference type="PANTHER" id="PTHR11709">
    <property type="entry name" value="MULTI-COPPER OXIDASE"/>
    <property type="match status" value="1"/>
</dbReference>
<keyword evidence="10 13" id="KW-0186">Copper</keyword>
<evidence type="ECO:0000256" key="12">
    <source>
        <dbReference type="ARBA" id="ARBA00023185"/>
    </source>
</evidence>
<dbReference type="InterPro" id="IPR011707">
    <property type="entry name" value="Cu-oxidase-like_N"/>
</dbReference>